<evidence type="ECO:0000313" key="2">
    <source>
        <dbReference type="EMBL" id="MBO3741862.1"/>
    </source>
</evidence>
<protein>
    <submittedName>
        <fullName evidence="2">Uncharacterized protein</fullName>
    </submittedName>
</protein>
<proteinExistence type="predicted"/>
<gene>
    <name evidence="2" type="ORF">J5X75_30580</name>
</gene>
<keyword evidence="1" id="KW-0812">Transmembrane</keyword>
<dbReference type="EMBL" id="JAGFNS010000024">
    <property type="protein sequence ID" value="MBO3741862.1"/>
    <property type="molecule type" value="Genomic_DNA"/>
</dbReference>
<keyword evidence="1" id="KW-0472">Membrane</keyword>
<sequence>MSAKRPGERKWAPWWVYVVVIVGANYGKQYYAEDIPVAVNAAITIVLVTTLFLGITAVYRGLRRPD</sequence>
<evidence type="ECO:0000313" key="3">
    <source>
        <dbReference type="Proteomes" id="UP000679690"/>
    </source>
</evidence>
<feature type="transmembrane region" description="Helical" evidence="1">
    <location>
        <begin position="37"/>
        <end position="59"/>
    </location>
</feature>
<accession>A0ABS3UTI0</accession>
<dbReference type="RefSeq" id="WP_208471011.1">
    <property type="nucleotide sequence ID" value="NZ_JAGFNS010000024.1"/>
</dbReference>
<dbReference type="Proteomes" id="UP000679690">
    <property type="component" value="Unassembled WGS sequence"/>
</dbReference>
<name>A0ABS3UTI0_9ACTN</name>
<comment type="caution">
    <text evidence="2">The sequence shown here is derived from an EMBL/GenBank/DDBJ whole genome shotgun (WGS) entry which is preliminary data.</text>
</comment>
<keyword evidence="3" id="KW-1185">Reference proteome</keyword>
<reference evidence="2 3" key="1">
    <citation type="submission" date="2021-03" db="EMBL/GenBank/DDBJ databases">
        <title>Actinoplanes flavus sp. nov., a novel actinomycete isolated from Coconut Palm rhizosphere soil.</title>
        <authorList>
            <person name="Luo X."/>
        </authorList>
    </citation>
    <scope>NUCLEOTIDE SEQUENCE [LARGE SCALE GENOMIC DNA]</scope>
    <source>
        <strain evidence="2 3">NEAU-H7</strain>
    </source>
</reference>
<feature type="transmembrane region" description="Helical" evidence="1">
    <location>
        <begin position="12"/>
        <end position="31"/>
    </location>
</feature>
<evidence type="ECO:0000256" key="1">
    <source>
        <dbReference type="SAM" id="Phobius"/>
    </source>
</evidence>
<keyword evidence="1" id="KW-1133">Transmembrane helix</keyword>
<organism evidence="2 3">
    <name type="scientific">Actinoplanes flavus</name>
    <dbReference type="NCBI Taxonomy" id="2820290"/>
    <lineage>
        <taxon>Bacteria</taxon>
        <taxon>Bacillati</taxon>
        <taxon>Actinomycetota</taxon>
        <taxon>Actinomycetes</taxon>
        <taxon>Micromonosporales</taxon>
        <taxon>Micromonosporaceae</taxon>
        <taxon>Actinoplanes</taxon>
    </lineage>
</organism>